<dbReference type="KEGG" id="mgm:Mmc1_1000"/>
<protein>
    <submittedName>
        <fullName evidence="1">Uncharacterized protein</fullName>
    </submittedName>
</protein>
<sequence length="84" mass="9219">MSSVRCPVCGGRPARIYKCNSCNEVRCGQDSCTGSLSGVKGWASAGSQCRNCTHGRYMAISFFSSDMETILREHAHTRKVRDGR</sequence>
<organism evidence="1 2">
    <name type="scientific">Magnetococcus marinus (strain ATCC BAA-1437 / JCM 17883 / MC-1)</name>
    <dbReference type="NCBI Taxonomy" id="156889"/>
    <lineage>
        <taxon>Bacteria</taxon>
        <taxon>Pseudomonadati</taxon>
        <taxon>Pseudomonadota</taxon>
        <taxon>Magnetococcia</taxon>
        <taxon>Magnetococcales</taxon>
        <taxon>Magnetococcaceae</taxon>
        <taxon>Magnetococcus</taxon>
    </lineage>
</organism>
<proteinExistence type="predicted"/>
<dbReference type="STRING" id="156889.Mmc1_1000"/>
<name>A0L6C5_MAGMM</name>
<reference evidence="1 2" key="2">
    <citation type="journal article" date="2012" name="Int. J. Syst. Evol. Microbiol.">
        <title>Magnetococcus marinus gen. nov., sp. nov., a marine, magnetotactic bacterium that represents a novel lineage (Magnetococcaceae fam. nov.; Magnetococcales ord. nov.) at the base of the Alphaproteobacteria.</title>
        <authorList>
            <person name="Bazylinski D.A."/>
            <person name="Williams T.J."/>
            <person name="Lefevre C.T."/>
            <person name="Berg R.J."/>
            <person name="Zhang C.L."/>
            <person name="Bowser S.S."/>
            <person name="Dean A.J."/>
            <person name="Beveridge T.J."/>
        </authorList>
    </citation>
    <scope>NUCLEOTIDE SEQUENCE [LARGE SCALE GENOMIC DNA]</scope>
    <source>
        <strain evidence="2">ATCC BAA-1437 / JCM 17883 / MC-1</strain>
    </source>
</reference>
<dbReference type="AlphaFoldDB" id="A0L6C5"/>
<keyword evidence="2" id="KW-1185">Reference proteome</keyword>
<dbReference type="RefSeq" id="WP_011712675.1">
    <property type="nucleotide sequence ID" value="NC_008576.1"/>
</dbReference>
<dbReference type="HOGENOM" id="CLU_170269_0_0_5"/>
<evidence type="ECO:0000313" key="1">
    <source>
        <dbReference type="EMBL" id="ABK43518.1"/>
    </source>
</evidence>
<dbReference type="OrthoDB" id="9855197at2"/>
<gene>
    <name evidence="1" type="ordered locus">Mmc1_1000</name>
</gene>
<reference evidence="2" key="1">
    <citation type="journal article" date="2009" name="Appl. Environ. Microbiol.">
        <title>Complete genome sequence of the chemolithoautotrophic marine magnetotactic coccus strain MC-1.</title>
        <authorList>
            <person name="Schubbe S."/>
            <person name="Williams T.J."/>
            <person name="Xie G."/>
            <person name="Kiss H.E."/>
            <person name="Brettin T.S."/>
            <person name="Martinez D."/>
            <person name="Ross C.A."/>
            <person name="Schuler D."/>
            <person name="Cox B.L."/>
            <person name="Nealson K.H."/>
            <person name="Bazylinski D.A."/>
        </authorList>
    </citation>
    <scope>NUCLEOTIDE SEQUENCE [LARGE SCALE GENOMIC DNA]</scope>
    <source>
        <strain evidence="2">ATCC BAA-1437 / JCM 17883 / MC-1</strain>
    </source>
</reference>
<evidence type="ECO:0000313" key="2">
    <source>
        <dbReference type="Proteomes" id="UP000002586"/>
    </source>
</evidence>
<dbReference type="Proteomes" id="UP000002586">
    <property type="component" value="Chromosome"/>
</dbReference>
<accession>A0L6C5</accession>
<dbReference type="EMBL" id="CP000471">
    <property type="protein sequence ID" value="ABK43518.1"/>
    <property type="molecule type" value="Genomic_DNA"/>
</dbReference>